<accession>A0A8H6P771</accession>
<keyword evidence="3" id="KW-1185">Reference proteome</keyword>
<sequence>MPRLPLATVEGHEETRFDSCLIFNDSKVPYVIWFEDALAYYGVPTVVFDLYILVTDIDMAADCLIKAGWTVDTQSPHRIGSVEVKTRQHRLVSPDRQTTTVLLLASDWKFPLTSDSALERVPLDELPDQTLSFPPLSGLLDALIESWLDGPSDDPLLLLHLAVQFNYLYGYAPALKERSFANQLKYEHRQFHFDVLAGMASSTFPFRKHQRGIRDALLQGRYELQECSASRDNEDLFDSWARVRLPPPAEGQSME</sequence>
<protein>
    <submittedName>
        <fullName evidence="1">Uncharacterized protein</fullName>
    </submittedName>
</protein>
<dbReference type="AlphaFoldDB" id="A0A8H6P771"/>
<dbReference type="OrthoDB" id="2730545at2759"/>
<comment type="caution">
    <text evidence="1">The sequence shown here is derived from an EMBL/GenBank/DDBJ whole genome shotgun (WGS) entry which is preliminary data.</text>
</comment>
<evidence type="ECO:0000313" key="1">
    <source>
        <dbReference type="EMBL" id="KAF7118639.1"/>
    </source>
</evidence>
<organism evidence="1 3">
    <name type="scientific">Aspergillus hiratsukae</name>
    <dbReference type="NCBI Taxonomy" id="1194566"/>
    <lineage>
        <taxon>Eukaryota</taxon>
        <taxon>Fungi</taxon>
        <taxon>Dikarya</taxon>
        <taxon>Ascomycota</taxon>
        <taxon>Pezizomycotina</taxon>
        <taxon>Eurotiomycetes</taxon>
        <taxon>Eurotiomycetidae</taxon>
        <taxon>Eurotiales</taxon>
        <taxon>Aspergillaceae</taxon>
        <taxon>Aspergillus</taxon>
        <taxon>Aspergillus subgen. Fumigati</taxon>
    </lineage>
</organism>
<reference evidence="1" key="1">
    <citation type="submission" date="2020-06" db="EMBL/GenBank/DDBJ databases">
        <title>Draft genome sequences of strains closely related to Aspergillus parafelis and Aspergillus hiratsukae.</title>
        <authorList>
            <person name="Dos Santos R.A.C."/>
            <person name="Rivero-Menendez O."/>
            <person name="Steenwyk J.L."/>
            <person name="Mead M.E."/>
            <person name="Goldman G.H."/>
            <person name="Alastruey-Izquierdo A."/>
            <person name="Rokas A."/>
        </authorList>
    </citation>
    <scope>NUCLEOTIDE SEQUENCE</scope>
    <source>
        <strain evidence="1">CNM-CM5793</strain>
        <strain evidence="2">CNM-CM6106</strain>
    </source>
</reference>
<evidence type="ECO:0000313" key="2">
    <source>
        <dbReference type="EMBL" id="KAF7167823.1"/>
    </source>
</evidence>
<dbReference type="Proteomes" id="UP000630445">
    <property type="component" value="Unassembled WGS sequence"/>
</dbReference>
<dbReference type="EMBL" id="JACBAD010002063">
    <property type="protein sequence ID" value="KAF7118639.1"/>
    <property type="molecule type" value="Genomic_DNA"/>
</dbReference>
<dbReference type="EMBL" id="JACBAF010002098">
    <property type="protein sequence ID" value="KAF7167823.1"/>
    <property type="molecule type" value="Genomic_DNA"/>
</dbReference>
<gene>
    <name evidence="1" type="ORF">CNMCM5793_008177</name>
    <name evidence="2" type="ORF">CNMCM6106_003239</name>
</gene>
<dbReference type="Proteomes" id="UP000662466">
    <property type="component" value="Unassembled WGS sequence"/>
</dbReference>
<name>A0A8H6P771_9EURO</name>
<proteinExistence type="predicted"/>
<evidence type="ECO:0000313" key="3">
    <source>
        <dbReference type="Proteomes" id="UP000630445"/>
    </source>
</evidence>